<evidence type="ECO:0000313" key="2">
    <source>
        <dbReference type="EMBL" id="KZP10437.1"/>
    </source>
</evidence>
<dbReference type="STRING" id="436010.A0A165ZCE6"/>
<dbReference type="EMBL" id="KV417680">
    <property type="protein sequence ID" value="KZP10437.1"/>
    <property type="molecule type" value="Genomic_DNA"/>
</dbReference>
<evidence type="ECO:0000256" key="1">
    <source>
        <dbReference type="SAM" id="Coils"/>
    </source>
</evidence>
<gene>
    <name evidence="2" type="ORF">FIBSPDRAFT_700849</name>
</gene>
<sequence length="351" mass="40031">RFPWRRRAARVVYKRSTADKKCLTEKRAQHRETYNEALEATSAAMQDQAESLKEKFGGHDVEYYMGEIMQRSRLSKGTRTVNKWNAYLCSEVRRINDALPPGEQRQKSSAFSKDIATKWKAMTETEKEQAVSESMPALIDLREMKALSVRTVPVQAFHDIRKTMEGVSKELHALHARTGLEVALFAARSKTSDFTKPYAFSTSERANDFFSLAVGQPMSDLVGRLEAYCIAGAQGYNYVQDLLRLKHDSSVIILEKLREAAGIPLSRMYYSSFDTQITAKYGVVCERWPLPNFVSPADLKTRNEVEILFHAWSTNTTTFRRLTITELDEWQEQRFQAALDIQLGGKDSGDE</sequence>
<reference evidence="2" key="1">
    <citation type="journal article" date="2016" name="Mol. Biol. Evol.">
        <title>Comparative Genomics of Early-Diverging Mushroom-Forming Fungi Provides Insights into the Origins of Lignocellulose Decay Capabilities.</title>
        <authorList>
            <person name="Nagy L.G."/>
            <person name="Riley R."/>
            <person name="Tritt A."/>
            <person name="Adam C."/>
            <person name="Daum C."/>
            <person name="Floudas D."/>
            <person name="Sun H."/>
            <person name="Yadav J.S."/>
            <person name="Pangilinan J."/>
            <person name="Larsson K.H."/>
            <person name="Matsuura K."/>
            <person name="Barry K."/>
            <person name="Labutti K."/>
            <person name="Kuo R."/>
            <person name="Ohm R.A."/>
            <person name="Bhattacharya S.S."/>
            <person name="Shirouzu T."/>
            <person name="Yoshinaga Y."/>
            <person name="Martin F.M."/>
            <person name="Grigoriev I.V."/>
            <person name="Hibbett D.S."/>
        </authorList>
    </citation>
    <scope>NUCLEOTIDE SEQUENCE [LARGE SCALE GENOMIC DNA]</scope>
    <source>
        <strain evidence="2">CBS 109695</strain>
    </source>
</reference>
<dbReference type="OrthoDB" id="3033638at2759"/>
<feature type="non-terminal residue" evidence="2">
    <location>
        <position position="1"/>
    </location>
</feature>
<proteinExistence type="predicted"/>
<feature type="coiled-coil region" evidence="1">
    <location>
        <begin position="20"/>
        <end position="55"/>
    </location>
</feature>
<dbReference type="AlphaFoldDB" id="A0A165ZCE6"/>
<keyword evidence="1" id="KW-0175">Coiled coil</keyword>
<feature type="non-terminal residue" evidence="2">
    <location>
        <position position="351"/>
    </location>
</feature>
<accession>A0A165ZCE6</accession>
<organism evidence="2">
    <name type="scientific">Athelia psychrophila</name>
    <dbReference type="NCBI Taxonomy" id="1759441"/>
    <lineage>
        <taxon>Eukaryota</taxon>
        <taxon>Fungi</taxon>
        <taxon>Dikarya</taxon>
        <taxon>Basidiomycota</taxon>
        <taxon>Agaricomycotina</taxon>
        <taxon>Agaricomycetes</taxon>
        <taxon>Agaricomycetidae</taxon>
        <taxon>Atheliales</taxon>
        <taxon>Atheliaceae</taxon>
        <taxon>Athelia</taxon>
    </lineage>
</organism>
<protein>
    <submittedName>
        <fullName evidence="2">Uncharacterized protein</fullName>
    </submittedName>
</protein>
<name>A0A165ZCE6_9AGAM</name>